<feature type="compositionally biased region" description="Low complexity" evidence="1">
    <location>
        <begin position="1"/>
        <end position="11"/>
    </location>
</feature>
<dbReference type="Proteomes" id="UP000078561">
    <property type="component" value="Unassembled WGS sequence"/>
</dbReference>
<evidence type="ECO:0000256" key="1">
    <source>
        <dbReference type="SAM" id="MobiDB-lite"/>
    </source>
</evidence>
<keyword evidence="3" id="KW-1185">Reference proteome</keyword>
<reference evidence="2" key="1">
    <citation type="submission" date="2016-04" db="EMBL/GenBank/DDBJ databases">
        <authorList>
            <person name="Evans L.H."/>
            <person name="Alamgir A."/>
            <person name="Owens N."/>
            <person name="Weber N.D."/>
            <person name="Virtaneva K."/>
            <person name="Barbian K."/>
            <person name="Babar A."/>
            <person name="Rosenke K."/>
        </authorList>
    </citation>
    <scope>NUCLEOTIDE SEQUENCE [LARGE SCALE GENOMIC DNA]</scope>
    <source>
        <strain evidence="2">CBS 101.48</strain>
    </source>
</reference>
<evidence type="ECO:0000313" key="2">
    <source>
        <dbReference type="EMBL" id="SAM08983.1"/>
    </source>
</evidence>
<gene>
    <name evidence="2" type="primary">ABSGL_14649.1 scaffold 14674</name>
</gene>
<organism evidence="2">
    <name type="scientific">Absidia glauca</name>
    <name type="common">Pin mould</name>
    <dbReference type="NCBI Taxonomy" id="4829"/>
    <lineage>
        <taxon>Eukaryota</taxon>
        <taxon>Fungi</taxon>
        <taxon>Fungi incertae sedis</taxon>
        <taxon>Mucoromycota</taxon>
        <taxon>Mucoromycotina</taxon>
        <taxon>Mucoromycetes</taxon>
        <taxon>Mucorales</taxon>
        <taxon>Cunninghamellaceae</taxon>
        <taxon>Absidia</taxon>
    </lineage>
</organism>
<evidence type="ECO:0000313" key="3">
    <source>
        <dbReference type="Proteomes" id="UP000078561"/>
    </source>
</evidence>
<feature type="region of interest" description="Disordered" evidence="1">
    <location>
        <begin position="1"/>
        <end position="21"/>
    </location>
</feature>
<name>A0A163KLD7_ABSGL</name>
<dbReference type="AlphaFoldDB" id="A0A163KLD7"/>
<protein>
    <submittedName>
        <fullName evidence="2">Uncharacterized protein</fullName>
    </submittedName>
</protein>
<dbReference type="InParanoid" id="A0A163KLD7"/>
<accession>A0A163KLD7</accession>
<proteinExistence type="predicted"/>
<dbReference type="EMBL" id="LT554940">
    <property type="protein sequence ID" value="SAM08983.1"/>
    <property type="molecule type" value="Genomic_DNA"/>
</dbReference>
<sequence length="101" mass="11522">MNTNNNNNQQVNKEKSSDDVEMTELTQLDKDKAVVQAQMEVCERTREEVRKVIAPAPVDHDASDLWTNAVNPASTYFTDVGVMISRYFQTPNHLQQRPPKC</sequence>